<evidence type="ECO:0000313" key="2">
    <source>
        <dbReference type="Proteomes" id="UP000887458"/>
    </source>
</evidence>
<gene>
    <name evidence="1" type="ORF">DERP_010616</name>
</gene>
<protein>
    <submittedName>
        <fullName evidence="1">Uncharacterized protein</fullName>
    </submittedName>
</protein>
<proteinExistence type="predicted"/>
<reference evidence="1 2" key="1">
    <citation type="journal article" date="2018" name="J. Allergy Clin. Immunol.">
        <title>High-quality assembly of Dermatophagoides pteronyssinus genome and transcriptome reveals a wide range of novel allergens.</title>
        <authorList>
            <person name="Liu X.Y."/>
            <person name="Yang K.Y."/>
            <person name="Wang M.Q."/>
            <person name="Kwok J.S."/>
            <person name="Zeng X."/>
            <person name="Yang Z."/>
            <person name="Xiao X.J."/>
            <person name="Lau C.P."/>
            <person name="Li Y."/>
            <person name="Huang Z.M."/>
            <person name="Ba J.G."/>
            <person name="Yim A.K."/>
            <person name="Ouyang C.Y."/>
            <person name="Ngai S.M."/>
            <person name="Chan T.F."/>
            <person name="Leung E.L."/>
            <person name="Liu L."/>
            <person name="Liu Z.G."/>
            <person name="Tsui S.K."/>
        </authorList>
    </citation>
    <scope>NUCLEOTIDE SEQUENCE [LARGE SCALE GENOMIC DNA]</scope>
    <source>
        <strain evidence="1">Derp</strain>
    </source>
</reference>
<comment type="caution">
    <text evidence="1">The sequence shown here is derived from an EMBL/GenBank/DDBJ whole genome shotgun (WGS) entry which is preliminary data.</text>
</comment>
<sequence>MKSLPERCLFYLIFSGQYEIPKIFGTSSSTSSSTNDDDNKIKFPDFCSKKLSFRIKSHGFKGKLNPFDIRRYPKKKGQI</sequence>
<name>A0ABQ8JA11_DERPT</name>
<reference evidence="1 2" key="2">
    <citation type="journal article" date="2022" name="Mol. Biol. Evol.">
        <title>Comparative Genomics Reveals Insights into the Divergent Evolution of Astigmatic Mites and Household Pest Adaptations.</title>
        <authorList>
            <person name="Xiong Q."/>
            <person name="Wan A.T."/>
            <person name="Liu X."/>
            <person name="Fung C.S."/>
            <person name="Xiao X."/>
            <person name="Malainual N."/>
            <person name="Hou J."/>
            <person name="Wang L."/>
            <person name="Wang M."/>
            <person name="Yang K.Y."/>
            <person name="Cui Y."/>
            <person name="Leung E.L."/>
            <person name="Nong W."/>
            <person name="Shin S.K."/>
            <person name="Au S.W."/>
            <person name="Jeong K.Y."/>
            <person name="Chew F.T."/>
            <person name="Hui J.H."/>
            <person name="Leung T.F."/>
            <person name="Tungtrongchitr A."/>
            <person name="Zhong N."/>
            <person name="Liu Z."/>
            <person name="Tsui S.K."/>
        </authorList>
    </citation>
    <scope>NUCLEOTIDE SEQUENCE [LARGE SCALE GENOMIC DNA]</scope>
    <source>
        <strain evidence="1">Derp</strain>
    </source>
</reference>
<evidence type="ECO:0000313" key="1">
    <source>
        <dbReference type="EMBL" id="KAH9419404.1"/>
    </source>
</evidence>
<dbReference type="EMBL" id="NJHN03000059">
    <property type="protein sequence ID" value="KAH9419404.1"/>
    <property type="molecule type" value="Genomic_DNA"/>
</dbReference>
<keyword evidence="2" id="KW-1185">Reference proteome</keyword>
<organism evidence="1 2">
    <name type="scientific">Dermatophagoides pteronyssinus</name>
    <name type="common">European house dust mite</name>
    <dbReference type="NCBI Taxonomy" id="6956"/>
    <lineage>
        <taxon>Eukaryota</taxon>
        <taxon>Metazoa</taxon>
        <taxon>Ecdysozoa</taxon>
        <taxon>Arthropoda</taxon>
        <taxon>Chelicerata</taxon>
        <taxon>Arachnida</taxon>
        <taxon>Acari</taxon>
        <taxon>Acariformes</taxon>
        <taxon>Sarcoptiformes</taxon>
        <taxon>Astigmata</taxon>
        <taxon>Psoroptidia</taxon>
        <taxon>Analgoidea</taxon>
        <taxon>Pyroglyphidae</taxon>
        <taxon>Dermatophagoidinae</taxon>
        <taxon>Dermatophagoides</taxon>
    </lineage>
</organism>
<dbReference type="Proteomes" id="UP000887458">
    <property type="component" value="Unassembled WGS sequence"/>
</dbReference>
<accession>A0ABQ8JA11</accession>